<sequence length="69" mass="7495">MVKFGGCTVCSSCRRERIGESVLELVRMGWVDKGVVPVSVSTLSCFHSVTPLQQKYNINSIAYGAVGGW</sequence>
<dbReference type="WBParaSite" id="SMUV_0000798001-mRNA-1">
    <property type="protein sequence ID" value="SMUV_0000798001-mRNA-1"/>
    <property type="gene ID" value="SMUV_0000798001"/>
</dbReference>
<protein>
    <submittedName>
        <fullName evidence="2">Peptidase A1 domain-containing protein</fullName>
    </submittedName>
</protein>
<dbReference type="Proteomes" id="UP000046393">
    <property type="component" value="Unplaced"/>
</dbReference>
<reference evidence="2" key="1">
    <citation type="submission" date="2017-02" db="UniProtKB">
        <authorList>
            <consortium name="WormBaseParasite"/>
        </authorList>
    </citation>
    <scope>IDENTIFICATION</scope>
</reference>
<dbReference type="AlphaFoldDB" id="A0A0N5AT38"/>
<proteinExistence type="predicted"/>
<name>A0A0N5AT38_9BILA</name>
<organism evidence="1 2">
    <name type="scientific">Syphacia muris</name>
    <dbReference type="NCBI Taxonomy" id="451379"/>
    <lineage>
        <taxon>Eukaryota</taxon>
        <taxon>Metazoa</taxon>
        <taxon>Ecdysozoa</taxon>
        <taxon>Nematoda</taxon>
        <taxon>Chromadorea</taxon>
        <taxon>Rhabditida</taxon>
        <taxon>Spirurina</taxon>
        <taxon>Oxyuridomorpha</taxon>
        <taxon>Oxyuroidea</taxon>
        <taxon>Oxyuridae</taxon>
        <taxon>Syphacia</taxon>
    </lineage>
</organism>
<accession>A0A0N5AT38</accession>
<evidence type="ECO:0000313" key="1">
    <source>
        <dbReference type="Proteomes" id="UP000046393"/>
    </source>
</evidence>
<keyword evidence="1" id="KW-1185">Reference proteome</keyword>
<evidence type="ECO:0000313" key="2">
    <source>
        <dbReference type="WBParaSite" id="SMUV_0000798001-mRNA-1"/>
    </source>
</evidence>